<dbReference type="InterPro" id="IPR002711">
    <property type="entry name" value="HNH"/>
</dbReference>
<dbReference type="Pfam" id="PF01844">
    <property type="entry name" value="HNH"/>
    <property type="match status" value="1"/>
</dbReference>
<evidence type="ECO:0000313" key="16">
    <source>
        <dbReference type="EMBL" id="KFF31259.1"/>
    </source>
</evidence>
<dbReference type="SMART" id="SM00507">
    <property type="entry name" value="HNHc"/>
    <property type="match status" value="1"/>
</dbReference>
<dbReference type="InterPro" id="IPR040796">
    <property type="entry name" value="Cas9_b_hairpin"/>
</dbReference>
<keyword evidence="7" id="KW-0694">RNA-binding</keyword>
<evidence type="ECO:0000256" key="6">
    <source>
        <dbReference type="ARBA" id="ARBA00022842"/>
    </source>
</evidence>
<keyword evidence="10" id="KW-0464">Manganese</keyword>
<comment type="cofactor">
    <cofactor evidence="1">
        <name>Mg(2+)</name>
        <dbReference type="ChEBI" id="CHEBI:18420"/>
    </cofactor>
</comment>
<dbReference type="PROSITE" id="PS51749">
    <property type="entry name" value="HNH_CAS9"/>
    <property type="match status" value="1"/>
</dbReference>
<evidence type="ECO:0000256" key="2">
    <source>
        <dbReference type="ARBA" id="ARBA00022722"/>
    </source>
</evidence>
<sequence>MSQHRRYRIGIDVGLNSVGLAAVEIDANHDNPLDEIPISILNAQSVIHDGGVDPDEAKSATSRRASAGVARRTRRLHKSKRQRLAKLDEVLNELGYPVEDESQFPAGSNPYIAWQVRAKLAETFIPDVETRKRMISIAIRHIARHRGWRNPYSSVADAERMSHTPSPFMVEYAKKLDFEINDRRTNGFYHSPWQSVDEEGKRLSKSELEKQPKIEDWNDNPINGKTIAQLVVSSLEPQTKIRRDLTHGLQTESTLNIQTEKLHQSDYIHELETIFERQHVDQTTQEQLLEATFHTKNPKAVGAAAKLVGKDALDSRYYRASRATPAFEEYRVMAAIDTLRIREHGTERQLTTDERRKLFDFIKGLPSKKTKNEPSISSLTWGDVADFLGIQRIDLRGLGSLKDGEPVSAKQPPVIETNDIMQKAPDPIAAWWSQANTKERDRFVEFMSNAGAIKDTSDEVRNIDAEISQLLEELTGSELESLDKITLTSGRAAYSSQTLRNITNYMYETGCDLTTARQELYHVGKNWAPPAPPIYEHTGNPSVDRTFSIIHRWLCNMRDQYGEPETVNIEYVRDGFSSTSTQLAEQRERDRRYADNLKMLSNYEGASSRSDVRRIKALQRQNCQCIYCGRTITFETCQMDHVLPRKGPGSDSKFENLVATCGECNKSKSDTLYMNWAKTYPNTNLQDVLRRIQEWSKDGWMTDKRWRQYKEALILRLEATEKQEPLDNRSMESVSYMARELRNRIYGFYGWHDQDDALKQGRQRVFVSSGSMTAAARRTPFESPLIKGADEETYESSLPWLDGMKGKTRLDRRHHAVDASIIAMMRPQIVKILTEAQEIRSEQHDKYRKGQTPDYVCKRRDYWRNWRGTPDTRDEEVFNYWAGEQLRTLTDLVSQKMADDEIPVIYPTRLRLGNGSAHKDTVVSMMTRKVGDELSITAINKAESGALYTALTRDSDFDWKTGLSANPNRRIRVHDKWFEADDTIKFLEPAVEVVLKNNTRARIDPEALDKVHSTLYVPVRGGIAEAGNSIHHVRFYKIPKLNSKGKQTGSIYAMLRVLTIDLAMNQYDKETGKKQDLFTLPLPESSLSRRFSEPKLRQALIDGTAEYLGWAVVDDELEIPAFANARITEEQAINGSFTDRLLHSFPGTHKFRFAGFSRNTEIAIRPVQLASEGLIETDENRKRQQLRLTQPNTEYSNSIKNVLKSGLHLKVNTLFQTGILVTRANSQGKQSIRFSTVEE</sequence>
<dbReference type="PANTHER" id="PTHR33877:SF2">
    <property type="entry name" value="OS07G0170200 PROTEIN"/>
    <property type="match status" value="1"/>
</dbReference>
<evidence type="ECO:0000256" key="13">
    <source>
        <dbReference type="SAM" id="Coils"/>
    </source>
</evidence>
<evidence type="ECO:0000256" key="14">
    <source>
        <dbReference type="SAM" id="MobiDB-lite"/>
    </source>
</evidence>
<evidence type="ECO:0000256" key="9">
    <source>
        <dbReference type="ARBA" id="ARBA00023125"/>
    </source>
</evidence>
<evidence type="ECO:0000256" key="8">
    <source>
        <dbReference type="ARBA" id="ARBA00023118"/>
    </source>
</evidence>
<evidence type="ECO:0000313" key="17">
    <source>
        <dbReference type="Proteomes" id="UP000028730"/>
    </source>
</evidence>
<keyword evidence="8" id="KW-0051">Antiviral defense</keyword>
<dbReference type="GO" id="GO:0016787">
    <property type="term" value="F:hydrolase activity"/>
    <property type="evidence" value="ECO:0007669"/>
    <property type="project" value="UniProtKB-KW"/>
</dbReference>
<dbReference type="InterPro" id="IPR041225">
    <property type="entry name" value="Cas9_Topo"/>
</dbReference>
<dbReference type="GO" id="GO:0004519">
    <property type="term" value="F:endonuclease activity"/>
    <property type="evidence" value="ECO:0007669"/>
    <property type="project" value="UniProtKB-UniRule"/>
</dbReference>
<evidence type="ECO:0000256" key="4">
    <source>
        <dbReference type="ARBA" id="ARBA00022759"/>
    </source>
</evidence>
<dbReference type="InterPro" id="IPR040619">
    <property type="entry name" value="Cas9_alpha-helical_lobe"/>
</dbReference>
<keyword evidence="13" id="KW-0175">Coiled coil</keyword>
<organism evidence="16 17">
    <name type="scientific">Bifidobacterium bombi DSM 19703</name>
    <dbReference type="NCBI Taxonomy" id="1341695"/>
    <lineage>
        <taxon>Bacteria</taxon>
        <taxon>Bacillati</taxon>
        <taxon>Actinomycetota</taxon>
        <taxon>Actinomycetes</taxon>
        <taxon>Bifidobacteriales</taxon>
        <taxon>Bifidobacteriaceae</taxon>
        <taxon>Bifidobacterium</taxon>
    </lineage>
</organism>
<dbReference type="InterPro" id="IPR041217">
    <property type="entry name" value="Cas9_C"/>
</dbReference>
<dbReference type="Pfam" id="PF18525">
    <property type="entry name" value="Cas9_C"/>
    <property type="match status" value="1"/>
</dbReference>
<keyword evidence="6" id="KW-0460">Magnesium</keyword>
<feature type="domain" description="HNH Cas9-type" evidence="15">
    <location>
        <begin position="577"/>
        <end position="731"/>
    </location>
</feature>
<accession>A0A080N644</accession>
<dbReference type="Gene3D" id="3.30.70.3520">
    <property type="match status" value="1"/>
</dbReference>
<dbReference type="Pfam" id="PF18470">
    <property type="entry name" value="Cas9_a"/>
    <property type="match status" value="1"/>
</dbReference>
<feature type="region of interest" description="Disordered" evidence="14">
    <location>
        <begin position="51"/>
        <end position="78"/>
    </location>
</feature>
<dbReference type="AlphaFoldDB" id="A0A080N644"/>
<reference evidence="16 17" key="1">
    <citation type="journal article" date="2014" name="Appl. Environ. Microbiol.">
        <title>Genomic encyclopedia of type strains of the genus Bifidobacterium.</title>
        <authorList>
            <person name="Milani C."/>
            <person name="Lugli G.A."/>
            <person name="Duranti S."/>
            <person name="Turroni F."/>
            <person name="Bottacini F."/>
            <person name="Mangifesta M."/>
            <person name="Sanchez B."/>
            <person name="Viappiani A."/>
            <person name="Mancabelli L."/>
            <person name="Taminiau B."/>
            <person name="Delcenserie V."/>
            <person name="Barrangou R."/>
            <person name="Margolles A."/>
            <person name="van Sinderen D."/>
            <person name="Ventura M."/>
        </authorList>
    </citation>
    <scope>NUCLEOTIDE SEQUENCE [LARGE SCALE GENOMIC DNA]</scope>
    <source>
        <strain evidence="16 17">DSM 19703</strain>
    </source>
</reference>
<feature type="coiled-coil region" evidence="13">
    <location>
        <begin position="453"/>
        <end position="480"/>
    </location>
</feature>
<gene>
    <name evidence="16" type="ORF">BBOMB_0598</name>
</gene>
<proteinExistence type="predicted"/>
<keyword evidence="4 12" id="KW-0255">Endonuclease</keyword>
<dbReference type="InterPro" id="IPR036397">
    <property type="entry name" value="RNaseH_sf"/>
</dbReference>
<evidence type="ECO:0000256" key="3">
    <source>
        <dbReference type="ARBA" id="ARBA00022723"/>
    </source>
</evidence>
<evidence type="ECO:0000259" key="15">
    <source>
        <dbReference type="PROSITE" id="PS51749"/>
    </source>
</evidence>
<dbReference type="eggNOG" id="COG3513">
    <property type="taxonomic scope" value="Bacteria"/>
</dbReference>
<dbReference type="RefSeq" id="WP_052377369.1">
    <property type="nucleotide sequence ID" value="NZ_ATLK01000001.1"/>
</dbReference>
<evidence type="ECO:0000256" key="12">
    <source>
        <dbReference type="PROSITE-ProRule" id="PRU01085"/>
    </source>
</evidence>
<keyword evidence="2 12" id="KW-0540">Nuclease</keyword>
<dbReference type="GO" id="GO:0003677">
    <property type="term" value="F:DNA binding"/>
    <property type="evidence" value="ECO:0007669"/>
    <property type="project" value="UniProtKB-UniRule"/>
</dbReference>
<keyword evidence="5 12" id="KW-0378">Hydrolase</keyword>
<evidence type="ECO:0000256" key="7">
    <source>
        <dbReference type="ARBA" id="ARBA00022884"/>
    </source>
</evidence>
<keyword evidence="17" id="KW-1185">Reference proteome</keyword>
<protein>
    <submittedName>
        <fullName evidence="16">CRISPR-associated protein, Csn1 family</fullName>
    </submittedName>
</protein>
<dbReference type="InterPro" id="IPR003615">
    <property type="entry name" value="HNH_nuc"/>
</dbReference>
<name>A0A080N644_9BIFI</name>
<evidence type="ECO:0000256" key="11">
    <source>
        <dbReference type="ARBA" id="ARBA00046380"/>
    </source>
</evidence>
<comment type="subunit">
    <text evidence="11">Monomer. Binds crRNA and tracrRNA.</text>
</comment>
<dbReference type="InterPro" id="IPR033114">
    <property type="entry name" value="HNH_CAS9"/>
</dbReference>
<dbReference type="Gene3D" id="1.10.30.50">
    <property type="match status" value="1"/>
</dbReference>
<comment type="caution">
    <text evidence="16">The sequence shown here is derived from an EMBL/GenBank/DDBJ whole genome shotgun (WGS) entry which is preliminary data.</text>
</comment>
<dbReference type="STRING" id="1341695.BBOMB_0598"/>
<dbReference type="PANTHER" id="PTHR33877">
    <property type="entry name" value="SLL1193 PROTEIN"/>
    <property type="match status" value="1"/>
</dbReference>
<dbReference type="EMBL" id="ATLK01000001">
    <property type="protein sequence ID" value="KFF31259.1"/>
    <property type="molecule type" value="Genomic_DNA"/>
</dbReference>
<dbReference type="Gene3D" id="3.30.420.10">
    <property type="entry name" value="Ribonuclease H-like superfamily/Ribonuclease H"/>
    <property type="match status" value="2"/>
</dbReference>
<keyword evidence="9 12" id="KW-0238">DNA-binding</keyword>
<dbReference type="InterPro" id="IPR052892">
    <property type="entry name" value="NA-targeting_endonuclease"/>
</dbReference>
<dbReference type="OrthoDB" id="9802901at2"/>
<keyword evidence="3" id="KW-0479">Metal-binding</keyword>
<evidence type="ECO:0000256" key="1">
    <source>
        <dbReference type="ARBA" id="ARBA00001946"/>
    </source>
</evidence>
<dbReference type="InterPro" id="IPR041383">
    <property type="entry name" value="RuvC_III"/>
</dbReference>
<dbReference type="GO" id="GO:0008270">
    <property type="term" value="F:zinc ion binding"/>
    <property type="evidence" value="ECO:0007669"/>
    <property type="project" value="InterPro"/>
</dbReference>
<dbReference type="Proteomes" id="UP000028730">
    <property type="component" value="Unassembled WGS sequence"/>
</dbReference>
<dbReference type="Pfam" id="PF18541">
    <property type="entry name" value="RuvC_III"/>
    <property type="match status" value="1"/>
</dbReference>
<dbReference type="Pfam" id="PF17893">
    <property type="entry name" value="Cas9_b_hairpin"/>
    <property type="match status" value="1"/>
</dbReference>
<dbReference type="NCBIfam" id="TIGR01865">
    <property type="entry name" value="cas_Csn1"/>
    <property type="match status" value="1"/>
</dbReference>
<dbReference type="Pfam" id="PF17894">
    <property type="entry name" value="Cas9_Topo"/>
    <property type="match status" value="1"/>
</dbReference>
<dbReference type="GO" id="GO:0051607">
    <property type="term" value="P:defense response to virus"/>
    <property type="evidence" value="ECO:0007669"/>
    <property type="project" value="UniProtKB-KW"/>
</dbReference>
<dbReference type="GO" id="GO:0003723">
    <property type="term" value="F:RNA binding"/>
    <property type="evidence" value="ECO:0007669"/>
    <property type="project" value="UniProtKB-UniRule"/>
</dbReference>
<dbReference type="InterPro" id="IPR028629">
    <property type="entry name" value="Cas9"/>
</dbReference>
<evidence type="ECO:0000256" key="5">
    <source>
        <dbReference type="ARBA" id="ARBA00022801"/>
    </source>
</evidence>
<evidence type="ECO:0000256" key="10">
    <source>
        <dbReference type="ARBA" id="ARBA00023211"/>
    </source>
</evidence>